<evidence type="ECO:0000313" key="2">
    <source>
        <dbReference type="EMBL" id="CAB4618415.1"/>
    </source>
</evidence>
<accession>A0A6J6I3R0</accession>
<proteinExistence type="predicted"/>
<feature type="region of interest" description="Disordered" evidence="1">
    <location>
        <begin position="1"/>
        <end position="32"/>
    </location>
</feature>
<gene>
    <name evidence="2" type="ORF">UFOPK1835_01575</name>
</gene>
<evidence type="ECO:0000256" key="1">
    <source>
        <dbReference type="SAM" id="MobiDB-lite"/>
    </source>
</evidence>
<organism evidence="2">
    <name type="scientific">freshwater metagenome</name>
    <dbReference type="NCBI Taxonomy" id="449393"/>
    <lineage>
        <taxon>unclassified sequences</taxon>
        <taxon>metagenomes</taxon>
        <taxon>ecological metagenomes</taxon>
    </lineage>
</organism>
<reference evidence="2" key="1">
    <citation type="submission" date="2020-05" db="EMBL/GenBank/DDBJ databases">
        <authorList>
            <person name="Chiriac C."/>
            <person name="Salcher M."/>
            <person name="Ghai R."/>
            <person name="Kavagutti S V."/>
        </authorList>
    </citation>
    <scope>NUCLEOTIDE SEQUENCE</scope>
</reference>
<protein>
    <submittedName>
        <fullName evidence="2">Unannotated protein</fullName>
    </submittedName>
</protein>
<name>A0A6J6I3R0_9ZZZZ</name>
<sequence length="32" mass="3923">MSRPTMFDNDERDAIEFESDEENEEKRFPAMR</sequence>
<dbReference type="AlphaFoldDB" id="A0A6J6I3R0"/>
<feature type="compositionally biased region" description="Acidic residues" evidence="1">
    <location>
        <begin position="8"/>
        <end position="23"/>
    </location>
</feature>
<dbReference type="EMBL" id="CAEZUP010000079">
    <property type="protein sequence ID" value="CAB4618415.1"/>
    <property type="molecule type" value="Genomic_DNA"/>
</dbReference>